<protein>
    <recommendedName>
        <fullName evidence="3">Cysteine-rich CWC</fullName>
    </recommendedName>
</protein>
<dbReference type="AlphaFoldDB" id="A0A2R6AFZ8"/>
<evidence type="ECO:0008006" key="3">
    <source>
        <dbReference type="Google" id="ProtNLM"/>
    </source>
</evidence>
<proteinExistence type="predicted"/>
<name>A0A2R6AFZ8_9ARCH</name>
<dbReference type="InterPro" id="IPR032720">
    <property type="entry name" value="Cys_rich_CWC"/>
</dbReference>
<evidence type="ECO:0000313" key="1">
    <source>
        <dbReference type="EMBL" id="PSN85269.1"/>
    </source>
</evidence>
<dbReference type="Pfam" id="PF14375">
    <property type="entry name" value="Cys_rich_CWC"/>
    <property type="match status" value="1"/>
</dbReference>
<evidence type="ECO:0000313" key="2">
    <source>
        <dbReference type="Proteomes" id="UP000240569"/>
    </source>
</evidence>
<dbReference type="Proteomes" id="UP000240569">
    <property type="component" value="Unassembled WGS sequence"/>
</dbReference>
<accession>A0A2R6AFZ8</accession>
<organism evidence="1 2">
    <name type="scientific">Candidatus Marsarchaeota G1 archaeon BE_D</name>
    <dbReference type="NCBI Taxonomy" id="1978156"/>
    <lineage>
        <taxon>Archaea</taxon>
        <taxon>Candidatus Marsarchaeota</taxon>
        <taxon>Candidatus Marsarchaeota group 1</taxon>
    </lineage>
</organism>
<comment type="caution">
    <text evidence="1">The sequence shown here is derived from an EMBL/GenBank/DDBJ whole genome shotgun (WGS) entry which is preliminary data.</text>
</comment>
<reference evidence="1 2" key="1">
    <citation type="submission" date="2017-04" db="EMBL/GenBank/DDBJ databases">
        <title>Novel microbial lineages endemic to geothermal iron-oxide mats fill important gaps in the evolutionary history of Archaea.</title>
        <authorList>
            <person name="Jay Z.J."/>
            <person name="Beam J.P."/>
            <person name="Dlakic M."/>
            <person name="Rusch D.B."/>
            <person name="Kozubal M.A."/>
            <person name="Inskeep W.P."/>
        </authorList>
    </citation>
    <scope>NUCLEOTIDE SEQUENCE [LARGE SCALE GENOMIC DNA]</scope>
    <source>
        <strain evidence="1">BE_D</strain>
    </source>
</reference>
<gene>
    <name evidence="1" type="ORF">B9Q02_07045</name>
</gene>
<dbReference type="EMBL" id="NEXD01000038">
    <property type="protein sequence ID" value="PSN85269.1"/>
    <property type="molecule type" value="Genomic_DNA"/>
</dbReference>
<sequence>MTRTLVCELCGRVFECKGSLFCWCARYKIKKLKELSKSAQDCVCESCLKAYS</sequence>